<dbReference type="Proteomes" id="UP000549695">
    <property type="component" value="Unassembled WGS sequence"/>
</dbReference>
<accession>A0A852W5Y5</accession>
<sequence length="198" mass="22005">MTTESPAMVRLRDAVGRTLAAGTARATLLMDMSGTRAVGEALPRRRRPLPALARAVLRRVPREVVTSGVLDLTRRRAMVGHDHIAFVQIEDRVWSGRPGRRLDRLGLTDPGRIVTPLAAFDRLADVTEAHDHGVVADRGERWRRLTVTTGDGEPGEVWLDGAHVRRIRLPEQRQDSTTVTLDAFGTDVDDRDWTRLPG</sequence>
<proteinExistence type="predicted"/>
<evidence type="ECO:0000313" key="1">
    <source>
        <dbReference type="EMBL" id="NYG04363.1"/>
    </source>
</evidence>
<dbReference type="GeneID" id="98054320"/>
<evidence type="ECO:0000313" key="2">
    <source>
        <dbReference type="Proteomes" id="UP000549695"/>
    </source>
</evidence>
<dbReference type="AlphaFoldDB" id="A0A852W5Y5"/>
<reference evidence="1 2" key="1">
    <citation type="submission" date="2020-07" db="EMBL/GenBank/DDBJ databases">
        <title>Sequencing the genomes of 1000 actinobacteria strains.</title>
        <authorList>
            <person name="Klenk H.-P."/>
        </authorList>
    </citation>
    <scope>NUCLEOTIDE SEQUENCE [LARGE SCALE GENOMIC DNA]</scope>
    <source>
        <strain evidence="1 2">DSM 44749</strain>
    </source>
</reference>
<organism evidence="1 2">
    <name type="scientific">Pseudonocardia alni</name>
    <name type="common">Amycolata alni</name>
    <dbReference type="NCBI Taxonomy" id="33907"/>
    <lineage>
        <taxon>Bacteria</taxon>
        <taxon>Bacillati</taxon>
        <taxon>Actinomycetota</taxon>
        <taxon>Actinomycetes</taxon>
        <taxon>Pseudonocardiales</taxon>
        <taxon>Pseudonocardiaceae</taxon>
        <taxon>Pseudonocardia</taxon>
    </lineage>
</organism>
<protein>
    <submittedName>
        <fullName evidence="1">Uncharacterized protein</fullName>
    </submittedName>
</protein>
<comment type="caution">
    <text evidence="1">The sequence shown here is derived from an EMBL/GenBank/DDBJ whole genome shotgun (WGS) entry which is preliminary data.</text>
</comment>
<dbReference type="RefSeq" id="WP_073577260.1">
    <property type="nucleotide sequence ID" value="NZ_BAAAJZ010000006.1"/>
</dbReference>
<dbReference type="EMBL" id="JACCCZ010000001">
    <property type="protein sequence ID" value="NYG04363.1"/>
    <property type="molecule type" value="Genomic_DNA"/>
</dbReference>
<gene>
    <name evidence="1" type="ORF">HDA37_004648</name>
</gene>
<keyword evidence="2" id="KW-1185">Reference proteome</keyword>
<name>A0A852W5Y5_PSEA5</name>